<accession>F2TMC5</accession>
<gene>
    <name evidence="1" type="ORF">BDDG_07333</name>
</gene>
<proteinExistence type="predicted"/>
<dbReference type="Proteomes" id="UP000007802">
    <property type="component" value="Unassembled WGS sequence"/>
</dbReference>
<organism evidence="1">
    <name type="scientific">Ajellomyces dermatitidis (strain ATCC 18188 / CBS 674.68)</name>
    <name type="common">Blastomyces dermatitidis</name>
    <dbReference type="NCBI Taxonomy" id="653446"/>
    <lineage>
        <taxon>Eukaryota</taxon>
        <taxon>Fungi</taxon>
        <taxon>Dikarya</taxon>
        <taxon>Ascomycota</taxon>
        <taxon>Pezizomycotina</taxon>
        <taxon>Eurotiomycetes</taxon>
        <taxon>Eurotiomycetidae</taxon>
        <taxon>Onygenales</taxon>
        <taxon>Ajellomycetaceae</taxon>
        <taxon>Blastomyces</taxon>
    </lineage>
</organism>
<dbReference type="AlphaFoldDB" id="F2TMC5"/>
<protein>
    <submittedName>
        <fullName evidence="1">Uncharacterized protein</fullName>
    </submittedName>
</protein>
<dbReference type="EMBL" id="GG749468">
    <property type="protein sequence ID" value="EGE84388.2"/>
    <property type="molecule type" value="Genomic_DNA"/>
</dbReference>
<sequence>MTPASLMRVSELQVLADSVKAEEVSLACLQKETKTKMSMLETSIMKNEFDEGVVVDE</sequence>
<dbReference type="HOGENOM" id="CLU_083647_0_0_1"/>
<name>F2TMC5_AJEDA</name>
<reference evidence="1" key="1">
    <citation type="submission" date="2010-03" db="EMBL/GenBank/DDBJ databases">
        <title>Annotation of Blastomyces dermatitidis strain ATCC 18188.</title>
        <authorList>
            <consortium name="The Broad Institute Genome Sequencing Platform"/>
            <consortium name="Broad Institute Genome Sequencing Center for Infectious Disease."/>
            <person name="Cuomo C."/>
            <person name="Klein B."/>
            <person name="Sullivan T."/>
            <person name="Heitman J."/>
            <person name="Young S."/>
            <person name="Zeng Q."/>
            <person name="Gargeya S."/>
            <person name="Alvarado L."/>
            <person name="Berlin A.M."/>
            <person name="Chapman S.B."/>
            <person name="Chen Z."/>
            <person name="Freedman E."/>
            <person name="Gellesch M."/>
            <person name="Goldberg J."/>
            <person name="Griggs A."/>
            <person name="Gujja S."/>
            <person name="Heilman E."/>
            <person name="Heiman D."/>
            <person name="Howarth C."/>
            <person name="Mehta T."/>
            <person name="Neiman D."/>
            <person name="Pearson M."/>
            <person name="Roberts A."/>
            <person name="Saif S."/>
            <person name="Shea T."/>
            <person name="Shenoy N."/>
            <person name="Sisk P."/>
            <person name="Stolte C."/>
            <person name="Sykes S."/>
            <person name="White J."/>
            <person name="Yandava C."/>
            <person name="Haas B."/>
            <person name="Nusbaum C."/>
            <person name="Birren B."/>
        </authorList>
    </citation>
    <scope>NUCLEOTIDE SEQUENCE [LARGE SCALE GENOMIC DNA]</scope>
    <source>
        <strain evidence="1">ATCC 18188</strain>
    </source>
</reference>
<evidence type="ECO:0000313" key="1">
    <source>
        <dbReference type="EMBL" id="EGE84388.2"/>
    </source>
</evidence>